<dbReference type="PROSITE" id="PS51032">
    <property type="entry name" value="AP2_ERF"/>
    <property type="match status" value="1"/>
</dbReference>
<proteinExistence type="inferred from homology"/>
<comment type="subcellular location">
    <subcellularLocation>
        <location evidence="1">Nucleus</location>
    </subcellularLocation>
</comment>
<keyword evidence="7" id="KW-0539">Nucleus</keyword>
<comment type="similarity">
    <text evidence="8">Belongs to the AP2/ERF transcription factor family. ERF subfamily.</text>
</comment>
<dbReference type="GO" id="GO:0000976">
    <property type="term" value="F:transcription cis-regulatory region binding"/>
    <property type="evidence" value="ECO:0007669"/>
    <property type="project" value="UniProtKB-ARBA"/>
</dbReference>
<evidence type="ECO:0000256" key="7">
    <source>
        <dbReference type="ARBA" id="ARBA00023242"/>
    </source>
</evidence>
<dbReference type="Pfam" id="PF00847">
    <property type="entry name" value="AP2"/>
    <property type="match status" value="1"/>
</dbReference>
<dbReference type="PANTHER" id="PTHR31190:SF499">
    <property type="entry name" value="ETHYLENE-RESPONSIVE TRANSCRIPTION FACTOR ERF105"/>
    <property type="match status" value="1"/>
</dbReference>
<organism evidence="11 12">
    <name type="scientific">Trapa natans</name>
    <name type="common">Water chestnut</name>
    <dbReference type="NCBI Taxonomy" id="22666"/>
    <lineage>
        <taxon>Eukaryota</taxon>
        <taxon>Viridiplantae</taxon>
        <taxon>Streptophyta</taxon>
        <taxon>Embryophyta</taxon>
        <taxon>Tracheophyta</taxon>
        <taxon>Spermatophyta</taxon>
        <taxon>Magnoliopsida</taxon>
        <taxon>eudicotyledons</taxon>
        <taxon>Gunneridae</taxon>
        <taxon>Pentapetalae</taxon>
        <taxon>rosids</taxon>
        <taxon>malvids</taxon>
        <taxon>Myrtales</taxon>
        <taxon>Lythraceae</taxon>
        <taxon>Trapa</taxon>
    </lineage>
</organism>
<evidence type="ECO:0000256" key="2">
    <source>
        <dbReference type="ARBA" id="ARBA00022745"/>
    </source>
</evidence>
<dbReference type="FunFam" id="3.30.730.10:FF:000001">
    <property type="entry name" value="Ethylene-responsive transcription factor 2"/>
    <property type="match status" value="1"/>
</dbReference>
<feature type="region of interest" description="Disordered" evidence="9">
    <location>
        <begin position="232"/>
        <end position="256"/>
    </location>
</feature>
<keyword evidence="3" id="KW-0805">Transcription regulation</keyword>
<dbReference type="AlphaFoldDB" id="A0AAN7LKD6"/>
<sequence>MAASSSSSCEVSTQLEFIKYHLLGGFSPDGLACNSLDFGNDQWVGEFPQSSTAESELAVLDFDFMNGGDTFDFGLGTSPTGLSHANSFEFNSTGLSSLIEFNSEQKYNVSGQTVTKTKSSPSAKRPSLKISLPSRTGWLQFGNAPDRTVQQSVPAAVEEAEQPHFRGVRRRPWGKYAAEIRDPSRKGSRIWLGTYDTAVEAARAYDRAAFKLRGSKAIVNFPLEIGSYNRAATPSAPAATTATASTDGGKRQREEEVGVTEIVVKKEKLTLPQSEVSNYFKDVPLTPSMRNHFMDSDVKGLFNVPLLSPLSSPLMVI</sequence>
<keyword evidence="12" id="KW-1185">Reference proteome</keyword>
<feature type="domain" description="AP2/ERF" evidence="10">
    <location>
        <begin position="164"/>
        <end position="222"/>
    </location>
</feature>
<dbReference type="EMBL" id="JAXQNO010000012">
    <property type="protein sequence ID" value="KAK4787676.1"/>
    <property type="molecule type" value="Genomic_DNA"/>
</dbReference>
<comment type="caution">
    <text evidence="11">The sequence shown here is derived from an EMBL/GenBank/DDBJ whole genome shotgun (WGS) entry which is preliminary data.</text>
</comment>
<gene>
    <name evidence="11" type="ORF">SAY86_011509</name>
</gene>
<dbReference type="GO" id="GO:0005634">
    <property type="term" value="C:nucleus"/>
    <property type="evidence" value="ECO:0007669"/>
    <property type="project" value="UniProtKB-SubCell"/>
</dbReference>
<evidence type="ECO:0000256" key="6">
    <source>
        <dbReference type="ARBA" id="ARBA00023163"/>
    </source>
</evidence>
<dbReference type="PRINTS" id="PR00367">
    <property type="entry name" value="ETHRSPELEMNT"/>
</dbReference>
<dbReference type="InterPro" id="IPR044808">
    <property type="entry name" value="ERF_plant"/>
</dbReference>
<evidence type="ECO:0000256" key="1">
    <source>
        <dbReference type="ARBA" id="ARBA00004123"/>
    </source>
</evidence>
<keyword evidence="6" id="KW-0804">Transcription</keyword>
<dbReference type="SUPFAM" id="SSF54171">
    <property type="entry name" value="DNA-binding domain"/>
    <property type="match status" value="1"/>
</dbReference>
<name>A0AAN7LKD6_TRANT</name>
<dbReference type="Proteomes" id="UP001346149">
    <property type="component" value="Unassembled WGS sequence"/>
</dbReference>
<evidence type="ECO:0000256" key="5">
    <source>
        <dbReference type="ARBA" id="ARBA00023159"/>
    </source>
</evidence>
<dbReference type="Gene3D" id="3.30.730.10">
    <property type="entry name" value="AP2/ERF domain"/>
    <property type="match status" value="1"/>
</dbReference>
<keyword evidence="5" id="KW-0010">Activator</keyword>
<dbReference type="InterPro" id="IPR016177">
    <property type="entry name" value="DNA-bd_dom_sf"/>
</dbReference>
<dbReference type="PANTHER" id="PTHR31190">
    <property type="entry name" value="DNA-BINDING DOMAIN"/>
    <property type="match status" value="1"/>
</dbReference>
<evidence type="ECO:0000256" key="3">
    <source>
        <dbReference type="ARBA" id="ARBA00023015"/>
    </source>
</evidence>
<evidence type="ECO:0000259" key="10">
    <source>
        <dbReference type="PROSITE" id="PS51032"/>
    </source>
</evidence>
<reference evidence="11 12" key="1">
    <citation type="journal article" date="2023" name="Hortic Res">
        <title>Pangenome of water caltrop reveals structural variations and asymmetric subgenome divergence after allopolyploidization.</title>
        <authorList>
            <person name="Zhang X."/>
            <person name="Chen Y."/>
            <person name="Wang L."/>
            <person name="Yuan Y."/>
            <person name="Fang M."/>
            <person name="Shi L."/>
            <person name="Lu R."/>
            <person name="Comes H.P."/>
            <person name="Ma Y."/>
            <person name="Chen Y."/>
            <person name="Huang G."/>
            <person name="Zhou Y."/>
            <person name="Zheng Z."/>
            <person name="Qiu Y."/>
        </authorList>
    </citation>
    <scope>NUCLEOTIDE SEQUENCE [LARGE SCALE GENOMIC DNA]</scope>
    <source>
        <strain evidence="11">F231</strain>
    </source>
</reference>
<evidence type="ECO:0000256" key="4">
    <source>
        <dbReference type="ARBA" id="ARBA00023125"/>
    </source>
</evidence>
<evidence type="ECO:0000313" key="11">
    <source>
        <dbReference type="EMBL" id="KAK4787676.1"/>
    </source>
</evidence>
<evidence type="ECO:0000256" key="9">
    <source>
        <dbReference type="SAM" id="MobiDB-lite"/>
    </source>
</evidence>
<dbReference type="InterPro" id="IPR001471">
    <property type="entry name" value="AP2/ERF_dom"/>
</dbReference>
<accession>A0AAN7LKD6</accession>
<protein>
    <recommendedName>
        <fullName evidence="10">AP2/ERF domain-containing protein</fullName>
    </recommendedName>
</protein>
<keyword evidence="4" id="KW-0238">DNA-binding</keyword>
<dbReference type="GO" id="GO:0009873">
    <property type="term" value="P:ethylene-activated signaling pathway"/>
    <property type="evidence" value="ECO:0007669"/>
    <property type="project" value="UniProtKB-KW"/>
</dbReference>
<dbReference type="GO" id="GO:0003700">
    <property type="term" value="F:DNA-binding transcription factor activity"/>
    <property type="evidence" value="ECO:0007669"/>
    <property type="project" value="InterPro"/>
</dbReference>
<dbReference type="GO" id="GO:0006950">
    <property type="term" value="P:response to stress"/>
    <property type="evidence" value="ECO:0007669"/>
    <property type="project" value="UniProtKB-ARBA"/>
</dbReference>
<evidence type="ECO:0000313" key="12">
    <source>
        <dbReference type="Proteomes" id="UP001346149"/>
    </source>
</evidence>
<dbReference type="SMART" id="SM00380">
    <property type="entry name" value="AP2"/>
    <property type="match status" value="1"/>
</dbReference>
<keyword evidence="2" id="KW-0936">Ethylene signaling pathway</keyword>
<dbReference type="CDD" id="cd00018">
    <property type="entry name" value="AP2"/>
    <property type="match status" value="1"/>
</dbReference>
<evidence type="ECO:0000256" key="8">
    <source>
        <dbReference type="ARBA" id="ARBA00024343"/>
    </source>
</evidence>
<dbReference type="InterPro" id="IPR036955">
    <property type="entry name" value="AP2/ERF_dom_sf"/>
</dbReference>
<feature type="compositionally biased region" description="Low complexity" evidence="9">
    <location>
        <begin position="232"/>
        <end position="246"/>
    </location>
</feature>